<feature type="compositionally biased region" description="Acidic residues" evidence="1">
    <location>
        <begin position="132"/>
        <end position="148"/>
    </location>
</feature>
<comment type="caution">
    <text evidence="2">The sequence shown here is derived from an EMBL/GenBank/DDBJ whole genome shotgun (WGS) entry which is preliminary data.</text>
</comment>
<proteinExistence type="predicted"/>
<protein>
    <submittedName>
        <fullName evidence="2">Uncharacterized protein</fullName>
    </submittedName>
</protein>
<dbReference type="EMBL" id="JAEPRB010000237">
    <property type="protein sequence ID" value="KAG2218325.1"/>
    <property type="molecule type" value="Genomic_DNA"/>
</dbReference>
<gene>
    <name evidence="2" type="ORF">INT45_007720</name>
</gene>
<dbReference type="GO" id="GO:0000492">
    <property type="term" value="P:box C/D snoRNP assembly"/>
    <property type="evidence" value="ECO:0007669"/>
    <property type="project" value="InterPro"/>
</dbReference>
<keyword evidence="3" id="KW-1185">Reference proteome</keyword>
<dbReference type="Pfam" id="PF15370">
    <property type="entry name" value="NOPCHAP1"/>
    <property type="match status" value="1"/>
</dbReference>
<evidence type="ECO:0000313" key="2">
    <source>
        <dbReference type="EMBL" id="KAG2218325.1"/>
    </source>
</evidence>
<evidence type="ECO:0000313" key="3">
    <source>
        <dbReference type="Proteomes" id="UP000646827"/>
    </source>
</evidence>
<dbReference type="Proteomes" id="UP000646827">
    <property type="component" value="Unassembled WGS sequence"/>
</dbReference>
<dbReference type="OrthoDB" id="1112980at2759"/>
<sequence length="176" mass="20062">MSDRITHSSDLLNIPSRKKTLAKLLDVNDQKDNKNEDDISTVPIVEEAPGIPKEKPKMFKIDSSNDTKEIDLELLVLARVQSFLPQMQTANEQLRQQDPSKLDIENIHEEDQYIEMNLGLGVFEQKKKNGENEESESDSNDDDNDNDNDIVIPSVTNRQTKNEKPNIQLLSDSKED</sequence>
<accession>A0A8H7RXA2</accession>
<dbReference type="AlphaFoldDB" id="A0A8H7RXA2"/>
<dbReference type="PANTHER" id="PTHR38489:SF1">
    <property type="entry name" value="HISTONE CHAPERONE DOMAIN-CONTAINING PROTEIN"/>
    <property type="match status" value="1"/>
</dbReference>
<dbReference type="PANTHER" id="PTHR38489">
    <property type="entry name" value="HISTONE CHAPERONE DOMAIN-CONTAINING PROTEIN"/>
    <property type="match status" value="1"/>
</dbReference>
<name>A0A8H7RXA2_9FUNG</name>
<dbReference type="InterPro" id="IPR027921">
    <property type="entry name" value="NOPCHAP1"/>
</dbReference>
<evidence type="ECO:0000256" key="1">
    <source>
        <dbReference type="SAM" id="MobiDB-lite"/>
    </source>
</evidence>
<organism evidence="2 3">
    <name type="scientific">Circinella minor</name>
    <dbReference type="NCBI Taxonomy" id="1195481"/>
    <lineage>
        <taxon>Eukaryota</taxon>
        <taxon>Fungi</taxon>
        <taxon>Fungi incertae sedis</taxon>
        <taxon>Mucoromycota</taxon>
        <taxon>Mucoromycotina</taxon>
        <taxon>Mucoromycetes</taxon>
        <taxon>Mucorales</taxon>
        <taxon>Lichtheimiaceae</taxon>
        <taxon>Circinella</taxon>
    </lineage>
</organism>
<reference evidence="2 3" key="1">
    <citation type="submission" date="2020-12" db="EMBL/GenBank/DDBJ databases">
        <title>Metabolic potential, ecology and presence of endohyphal bacteria is reflected in genomic diversity of Mucoromycotina.</title>
        <authorList>
            <person name="Muszewska A."/>
            <person name="Okrasinska A."/>
            <person name="Steczkiewicz K."/>
            <person name="Drgas O."/>
            <person name="Orlowska M."/>
            <person name="Perlinska-Lenart U."/>
            <person name="Aleksandrzak-Piekarczyk T."/>
            <person name="Szatraj K."/>
            <person name="Zielenkiewicz U."/>
            <person name="Pilsyk S."/>
            <person name="Malc E."/>
            <person name="Mieczkowski P."/>
            <person name="Kruszewska J.S."/>
            <person name="Biernat P."/>
            <person name="Pawlowska J."/>
        </authorList>
    </citation>
    <scope>NUCLEOTIDE SEQUENCE [LARGE SCALE GENOMIC DNA]</scope>
    <source>
        <strain evidence="2 3">CBS 142.35</strain>
    </source>
</reference>
<feature type="region of interest" description="Disordered" evidence="1">
    <location>
        <begin position="124"/>
        <end position="176"/>
    </location>
</feature>